<dbReference type="NCBIfam" id="TIGR02937">
    <property type="entry name" value="sigma70-ECF"/>
    <property type="match status" value="1"/>
</dbReference>
<dbReference type="EMBL" id="JACVVD010000004">
    <property type="protein sequence ID" value="MBD0381244.1"/>
    <property type="molecule type" value="Genomic_DNA"/>
</dbReference>
<reference evidence="6" key="1">
    <citation type="submission" date="2020-09" db="EMBL/GenBank/DDBJ databases">
        <title>Draft Genome Sequence of Paenibacillus sp. WST5.</title>
        <authorList>
            <person name="Bao Z."/>
        </authorList>
    </citation>
    <scope>NUCLEOTIDE SEQUENCE</scope>
    <source>
        <strain evidence="6">WST5</strain>
    </source>
</reference>
<keyword evidence="2" id="KW-0731">Sigma factor</keyword>
<dbReference type="PANTHER" id="PTHR30385:SF4">
    <property type="entry name" value="RNA POLYMERASE SIGMA-E FACTOR"/>
    <property type="match status" value="1"/>
</dbReference>
<proteinExistence type="predicted"/>
<feature type="domain" description="RNA polymerase sigma-70 region 2" evidence="5">
    <location>
        <begin position="5"/>
        <end position="74"/>
    </location>
</feature>
<evidence type="ECO:0000313" key="6">
    <source>
        <dbReference type="EMBL" id="MBD0381244.1"/>
    </source>
</evidence>
<dbReference type="GO" id="GO:0016987">
    <property type="term" value="F:sigma factor activity"/>
    <property type="evidence" value="ECO:0007669"/>
    <property type="project" value="UniProtKB-KW"/>
</dbReference>
<sequence length="221" mass="24928">MDEMARTHMRLVYSVANKFNRSAQKLHVDFDDLVGAGCIGLVAAIKNFDPESFNNVQFSTYAVPMISGEIKRFLNGGGARAIRAKDMIIVLGKIYKQNLFAYSPDEIADILDCKLYLVFDAIKYNKFTYMSKDAIAFGVDEERPIPLELMLSHEQDDTSAHVKEFLSTLTEHELTAVMMRLNDALQREISEVIGIAQSQVSRLLIRIGNRFKEYMAGEAMA</sequence>
<gene>
    <name evidence="6" type="ORF">ICC18_14055</name>
</gene>
<evidence type="ECO:0000313" key="7">
    <source>
        <dbReference type="Proteomes" id="UP000650466"/>
    </source>
</evidence>
<dbReference type="InterPro" id="IPR013325">
    <property type="entry name" value="RNA_pol_sigma_r2"/>
</dbReference>
<name>A0A926KNS6_9BACL</name>
<dbReference type="Proteomes" id="UP000650466">
    <property type="component" value="Unassembled WGS sequence"/>
</dbReference>
<keyword evidence="1" id="KW-0805">Transcription regulation</keyword>
<keyword evidence="3" id="KW-0238">DNA-binding</keyword>
<keyword evidence="4" id="KW-0804">Transcription</keyword>
<dbReference type="AlphaFoldDB" id="A0A926KNS6"/>
<keyword evidence="7" id="KW-1185">Reference proteome</keyword>
<dbReference type="PANTHER" id="PTHR30385">
    <property type="entry name" value="SIGMA FACTOR F FLAGELLAR"/>
    <property type="match status" value="1"/>
</dbReference>
<dbReference type="GO" id="GO:0006352">
    <property type="term" value="P:DNA-templated transcription initiation"/>
    <property type="evidence" value="ECO:0007669"/>
    <property type="project" value="InterPro"/>
</dbReference>
<dbReference type="Pfam" id="PF04542">
    <property type="entry name" value="Sigma70_r2"/>
    <property type="match status" value="1"/>
</dbReference>
<organism evidence="6 7">
    <name type="scientific">Paenibacillus sedimenti</name>
    <dbReference type="NCBI Taxonomy" id="2770274"/>
    <lineage>
        <taxon>Bacteria</taxon>
        <taxon>Bacillati</taxon>
        <taxon>Bacillota</taxon>
        <taxon>Bacilli</taxon>
        <taxon>Bacillales</taxon>
        <taxon>Paenibacillaceae</taxon>
        <taxon>Paenibacillus</taxon>
    </lineage>
</organism>
<dbReference type="InterPro" id="IPR013324">
    <property type="entry name" value="RNA_pol_sigma_r3/r4-like"/>
</dbReference>
<comment type="caution">
    <text evidence="6">The sequence shown here is derived from an EMBL/GenBank/DDBJ whole genome shotgun (WGS) entry which is preliminary data.</text>
</comment>
<evidence type="ECO:0000256" key="3">
    <source>
        <dbReference type="ARBA" id="ARBA00023125"/>
    </source>
</evidence>
<dbReference type="InterPro" id="IPR007627">
    <property type="entry name" value="RNA_pol_sigma70_r2"/>
</dbReference>
<dbReference type="GO" id="GO:0003677">
    <property type="term" value="F:DNA binding"/>
    <property type="evidence" value="ECO:0007669"/>
    <property type="project" value="UniProtKB-KW"/>
</dbReference>
<dbReference type="SUPFAM" id="SSF88659">
    <property type="entry name" value="Sigma3 and sigma4 domains of RNA polymerase sigma factors"/>
    <property type="match status" value="1"/>
</dbReference>
<evidence type="ECO:0000256" key="2">
    <source>
        <dbReference type="ARBA" id="ARBA00023082"/>
    </source>
</evidence>
<accession>A0A926KNS6</accession>
<dbReference type="InterPro" id="IPR014284">
    <property type="entry name" value="RNA_pol_sigma-70_dom"/>
</dbReference>
<dbReference type="Gene3D" id="1.10.1740.10">
    <property type="match status" value="1"/>
</dbReference>
<evidence type="ECO:0000259" key="5">
    <source>
        <dbReference type="Pfam" id="PF04542"/>
    </source>
</evidence>
<evidence type="ECO:0000256" key="4">
    <source>
        <dbReference type="ARBA" id="ARBA00023163"/>
    </source>
</evidence>
<dbReference type="SUPFAM" id="SSF88946">
    <property type="entry name" value="Sigma2 domain of RNA polymerase sigma factors"/>
    <property type="match status" value="1"/>
</dbReference>
<evidence type="ECO:0000256" key="1">
    <source>
        <dbReference type="ARBA" id="ARBA00023015"/>
    </source>
</evidence>
<protein>
    <submittedName>
        <fullName evidence="6">Sigma-70 family RNA polymerase sigma factor</fullName>
    </submittedName>
</protein>